<dbReference type="OrthoDB" id="413079at2759"/>
<dbReference type="InterPro" id="IPR011701">
    <property type="entry name" value="MFS"/>
</dbReference>
<dbReference type="GO" id="GO:0022857">
    <property type="term" value="F:transmembrane transporter activity"/>
    <property type="evidence" value="ECO:0007669"/>
    <property type="project" value="InterPro"/>
</dbReference>
<evidence type="ECO:0000259" key="7">
    <source>
        <dbReference type="PROSITE" id="PS50850"/>
    </source>
</evidence>
<evidence type="ECO:0000256" key="5">
    <source>
        <dbReference type="SAM" id="MobiDB-lite"/>
    </source>
</evidence>
<feature type="transmembrane region" description="Helical" evidence="6">
    <location>
        <begin position="418"/>
        <end position="438"/>
    </location>
</feature>
<feature type="transmembrane region" description="Helical" evidence="6">
    <location>
        <begin position="389"/>
        <end position="412"/>
    </location>
</feature>
<dbReference type="AlphaFoldDB" id="A0A5N6V330"/>
<reference evidence="8 9" key="1">
    <citation type="submission" date="2019-04" db="EMBL/GenBank/DDBJ databases">
        <title>Friends and foes A comparative genomics study of 23 Aspergillus species from section Flavi.</title>
        <authorList>
            <consortium name="DOE Joint Genome Institute"/>
            <person name="Kjaerbolling I."/>
            <person name="Vesth T."/>
            <person name="Frisvad J.C."/>
            <person name="Nybo J.L."/>
            <person name="Theobald S."/>
            <person name="Kildgaard S."/>
            <person name="Isbrandt T."/>
            <person name="Kuo A."/>
            <person name="Sato A."/>
            <person name="Lyhne E.K."/>
            <person name="Kogle M.E."/>
            <person name="Wiebenga A."/>
            <person name="Kun R.S."/>
            <person name="Lubbers R.J."/>
            <person name="Makela M.R."/>
            <person name="Barry K."/>
            <person name="Chovatia M."/>
            <person name="Clum A."/>
            <person name="Daum C."/>
            <person name="Haridas S."/>
            <person name="He G."/>
            <person name="LaButti K."/>
            <person name="Lipzen A."/>
            <person name="Mondo S."/>
            <person name="Riley R."/>
            <person name="Salamov A."/>
            <person name="Simmons B.A."/>
            <person name="Magnuson J.K."/>
            <person name="Henrissat B."/>
            <person name="Mortensen U.H."/>
            <person name="Larsen T.O."/>
            <person name="Devries R.P."/>
            <person name="Grigoriev I.V."/>
            <person name="Machida M."/>
            <person name="Baker S.E."/>
            <person name="Andersen M.R."/>
        </authorList>
    </citation>
    <scope>NUCLEOTIDE SEQUENCE [LARGE SCALE GENOMIC DNA]</scope>
    <source>
        <strain evidence="8 9">CBS 117626</strain>
    </source>
</reference>
<keyword evidence="2 6" id="KW-0812">Transmembrane</keyword>
<feature type="transmembrane region" description="Helical" evidence="6">
    <location>
        <begin position="178"/>
        <end position="198"/>
    </location>
</feature>
<evidence type="ECO:0000256" key="1">
    <source>
        <dbReference type="ARBA" id="ARBA00004141"/>
    </source>
</evidence>
<accession>A0A5N6V330</accession>
<sequence length="446" mass="46750">MSVLGIHSPPIANPTAVVQRNKHGLVNASSDLELNEVRHGSSPTPKATEVNSGTTTPLTPTGVENHSPAPDVYESAYPCADQASLSRTKWRLFSACLMSLGGGLNDSAPGALIPYIEEGYNIGYAVVSLIFVTNALGFILAAPFTHALEAKLGRSKAYALSMAVLASGYVIIVCKPPFPVIVASFFLLGFGLALQLALNNVSCANLVNSTTALGFLHGSYGIGGIIGPLVATASASYGYTPQQDHDHGVSSKTHSLKQAVKNRTTLLGALLIFAYQGAEVSISGWVVSFLISHRDGKPSQVGYMSAGFWAGITLGRFALSHPAHMIGEKLSVILLVIGLVAFQVMTWLIPNVIGDAVAVSIVGLLLGPVYPCATTVFSKLLPRSMQMSTLSFISALGSSGGAASPFFTGLLAQKVGTFVLHPICIGLYGVMLTGWACLPRSSKRFE</sequence>
<evidence type="ECO:0000256" key="3">
    <source>
        <dbReference type="ARBA" id="ARBA00022989"/>
    </source>
</evidence>
<dbReference type="GO" id="GO:0016020">
    <property type="term" value="C:membrane"/>
    <property type="evidence" value="ECO:0007669"/>
    <property type="project" value="UniProtKB-SubCell"/>
</dbReference>
<feature type="transmembrane region" description="Helical" evidence="6">
    <location>
        <begin position="356"/>
        <end position="377"/>
    </location>
</feature>
<feature type="domain" description="Major facilitator superfamily (MFS) profile" evidence="7">
    <location>
        <begin position="265"/>
        <end position="446"/>
    </location>
</feature>
<dbReference type="InterPro" id="IPR020846">
    <property type="entry name" value="MFS_dom"/>
</dbReference>
<evidence type="ECO:0000313" key="9">
    <source>
        <dbReference type="Proteomes" id="UP000326950"/>
    </source>
</evidence>
<gene>
    <name evidence="8" type="ORF">BDV40DRAFT_297628</name>
</gene>
<dbReference type="InterPro" id="IPR036259">
    <property type="entry name" value="MFS_trans_sf"/>
</dbReference>
<dbReference type="Gene3D" id="1.20.1250.20">
    <property type="entry name" value="MFS general substrate transporter like domains"/>
    <property type="match status" value="2"/>
</dbReference>
<evidence type="ECO:0000256" key="6">
    <source>
        <dbReference type="SAM" id="Phobius"/>
    </source>
</evidence>
<proteinExistence type="predicted"/>
<dbReference type="SUPFAM" id="SSF103473">
    <property type="entry name" value="MFS general substrate transporter"/>
    <property type="match status" value="1"/>
</dbReference>
<feature type="transmembrane region" description="Helical" evidence="6">
    <location>
        <begin position="266"/>
        <end position="291"/>
    </location>
</feature>
<keyword evidence="9" id="KW-1185">Reference proteome</keyword>
<feature type="transmembrane region" description="Helical" evidence="6">
    <location>
        <begin position="331"/>
        <end position="350"/>
    </location>
</feature>
<dbReference type="PANTHER" id="PTHR23514">
    <property type="entry name" value="BYPASS OF STOP CODON PROTEIN 6"/>
    <property type="match status" value="1"/>
</dbReference>
<keyword evidence="4 6" id="KW-0472">Membrane</keyword>
<feature type="transmembrane region" description="Helical" evidence="6">
    <location>
        <begin position="122"/>
        <end position="144"/>
    </location>
</feature>
<comment type="subcellular location">
    <subcellularLocation>
        <location evidence="1">Membrane</location>
        <topology evidence="1">Multi-pass membrane protein</topology>
    </subcellularLocation>
</comment>
<dbReference type="Pfam" id="PF07690">
    <property type="entry name" value="MFS_1"/>
    <property type="match status" value="1"/>
</dbReference>
<protein>
    <submittedName>
        <fullName evidence="8">Major facilitator superfamily domain-containing protein</fullName>
    </submittedName>
</protein>
<feature type="region of interest" description="Disordered" evidence="5">
    <location>
        <begin position="36"/>
        <end position="65"/>
    </location>
</feature>
<dbReference type="PANTHER" id="PTHR23514:SF6">
    <property type="entry name" value="MAJOR FACILITATOR SUPERFAMILY (MFS) PROFILE DOMAIN-CONTAINING PROTEIN"/>
    <property type="match status" value="1"/>
</dbReference>
<feature type="transmembrane region" description="Helical" evidence="6">
    <location>
        <begin position="156"/>
        <end position="172"/>
    </location>
</feature>
<dbReference type="FunFam" id="1.20.1250.20:FF:000286">
    <property type="entry name" value="MFS efflux transporter"/>
    <property type="match status" value="1"/>
</dbReference>
<evidence type="ECO:0000256" key="4">
    <source>
        <dbReference type="ARBA" id="ARBA00023136"/>
    </source>
</evidence>
<organism evidence="8 9">
    <name type="scientific">Aspergillus tamarii</name>
    <dbReference type="NCBI Taxonomy" id="41984"/>
    <lineage>
        <taxon>Eukaryota</taxon>
        <taxon>Fungi</taxon>
        <taxon>Dikarya</taxon>
        <taxon>Ascomycota</taxon>
        <taxon>Pezizomycotina</taxon>
        <taxon>Eurotiomycetes</taxon>
        <taxon>Eurotiomycetidae</taxon>
        <taxon>Eurotiales</taxon>
        <taxon>Aspergillaceae</taxon>
        <taxon>Aspergillus</taxon>
        <taxon>Aspergillus subgen. Circumdati</taxon>
    </lineage>
</organism>
<evidence type="ECO:0000256" key="2">
    <source>
        <dbReference type="ARBA" id="ARBA00022692"/>
    </source>
</evidence>
<dbReference type="PROSITE" id="PS50850">
    <property type="entry name" value="MFS"/>
    <property type="match status" value="1"/>
</dbReference>
<feature type="compositionally biased region" description="Polar residues" evidence="5">
    <location>
        <begin position="41"/>
        <end position="64"/>
    </location>
</feature>
<dbReference type="InterPro" id="IPR051788">
    <property type="entry name" value="MFS_Transporter"/>
</dbReference>
<name>A0A5N6V330_ASPTM</name>
<evidence type="ECO:0000313" key="8">
    <source>
        <dbReference type="EMBL" id="KAE8165309.1"/>
    </source>
</evidence>
<keyword evidence="3 6" id="KW-1133">Transmembrane helix</keyword>
<dbReference type="EMBL" id="ML738601">
    <property type="protein sequence ID" value="KAE8165309.1"/>
    <property type="molecule type" value="Genomic_DNA"/>
</dbReference>
<dbReference type="Proteomes" id="UP000326950">
    <property type="component" value="Unassembled WGS sequence"/>
</dbReference>